<comment type="caution">
    <text evidence="3">The sequence shown here is derived from an EMBL/GenBank/DDBJ whole genome shotgun (WGS) entry which is preliminary data.</text>
</comment>
<dbReference type="Gene3D" id="1.10.10.2840">
    <property type="entry name" value="PucR C-terminal helix-turn-helix domain"/>
    <property type="match status" value="1"/>
</dbReference>
<dbReference type="EMBL" id="RJKE01000001">
    <property type="protein sequence ID" value="ROO83456.1"/>
    <property type="molecule type" value="Genomic_DNA"/>
</dbReference>
<dbReference type="Pfam" id="PF13556">
    <property type="entry name" value="HTH_30"/>
    <property type="match status" value="1"/>
</dbReference>
<dbReference type="InterPro" id="IPR042070">
    <property type="entry name" value="PucR_C-HTH_sf"/>
</dbReference>
<evidence type="ECO:0000313" key="3">
    <source>
        <dbReference type="EMBL" id="ROO83456.1"/>
    </source>
</evidence>
<organism evidence="3 4">
    <name type="scientific">Actinocorallia herbida</name>
    <dbReference type="NCBI Taxonomy" id="58109"/>
    <lineage>
        <taxon>Bacteria</taxon>
        <taxon>Bacillati</taxon>
        <taxon>Actinomycetota</taxon>
        <taxon>Actinomycetes</taxon>
        <taxon>Streptosporangiales</taxon>
        <taxon>Thermomonosporaceae</taxon>
        <taxon>Actinocorallia</taxon>
    </lineage>
</organism>
<evidence type="ECO:0000259" key="1">
    <source>
        <dbReference type="Pfam" id="PF07905"/>
    </source>
</evidence>
<evidence type="ECO:0000313" key="4">
    <source>
        <dbReference type="Proteomes" id="UP000272400"/>
    </source>
</evidence>
<proteinExistence type="predicted"/>
<accession>A0A3N1CQ60</accession>
<dbReference type="AlphaFoldDB" id="A0A3N1CQ60"/>
<dbReference type="PANTHER" id="PTHR33744">
    <property type="entry name" value="CARBOHYDRATE DIACID REGULATOR"/>
    <property type="match status" value="1"/>
</dbReference>
<name>A0A3N1CQ60_9ACTN</name>
<feature type="domain" description="Purine catabolism PurC-like" evidence="1">
    <location>
        <begin position="8"/>
        <end position="119"/>
    </location>
</feature>
<protein>
    <submittedName>
        <fullName evidence="3">Purine catabolism regulator</fullName>
    </submittedName>
</protein>
<reference evidence="3 4" key="1">
    <citation type="submission" date="2018-11" db="EMBL/GenBank/DDBJ databases">
        <title>Sequencing the genomes of 1000 actinobacteria strains.</title>
        <authorList>
            <person name="Klenk H.-P."/>
        </authorList>
    </citation>
    <scope>NUCLEOTIDE SEQUENCE [LARGE SCALE GENOMIC DNA]</scope>
    <source>
        <strain evidence="3 4">DSM 44254</strain>
    </source>
</reference>
<dbReference type="Pfam" id="PF07905">
    <property type="entry name" value="PucR"/>
    <property type="match status" value="1"/>
</dbReference>
<feature type="domain" description="PucR C-terminal helix-turn-helix" evidence="2">
    <location>
        <begin position="386"/>
        <end position="443"/>
    </location>
</feature>
<dbReference type="InterPro" id="IPR051448">
    <property type="entry name" value="CdaR-like_regulators"/>
</dbReference>
<dbReference type="PANTHER" id="PTHR33744:SF1">
    <property type="entry name" value="DNA-BINDING TRANSCRIPTIONAL ACTIVATOR ADER"/>
    <property type="match status" value="1"/>
</dbReference>
<dbReference type="RefSeq" id="WP_123662642.1">
    <property type="nucleotide sequence ID" value="NZ_RJKE01000001.1"/>
</dbReference>
<gene>
    <name evidence="3" type="ORF">EDD29_0959</name>
</gene>
<dbReference type="InterPro" id="IPR025736">
    <property type="entry name" value="PucR_C-HTH_dom"/>
</dbReference>
<dbReference type="InterPro" id="IPR012914">
    <property type="entry name" value="PucR_dom"/>
</dbReference>
<dbReference type="Proteomes" id="UP000272400">
    <property type="component" value="Unassembled WGS sequence"/>
</dbReference>
<evidence type="ECO:0000259" key="2">
    <source>
        <dbReference type="Pfam" id="PF13556"/>
    </source>
</evidence>
<sequence length="451" mass="46883">MAPTLAAVAALPSLRLLLRSDASLDVPVRWVAVSELTDPTPFLEGGELVLTTGMRLDDADTYVARLVGRAVAGLGFGVGLGHDRVPESLVGAARRHGLPLLEVPRPTPFVAIGKAVSRMLAAEQYEDVTRAAKAQRELARAALRGPDAVLAVLARVLRGWALLLDPAGEVSHAAPDSARARAAEVAVELPRLASAASLALPGPIVVQPVGLGRRPRAYLAVGTPDQLRPVAHTVVGAAVSLLSLRSETSEHRVREALGGLLLGTPPGFPEEPVRVLLCGPDTADALEGDPAADRCLTVPHGALTAVIAPDAIADRIAALAVAAGPVGVGDPVPLTGAVRSLGQAERARPGEGVRRHSDLPGGVLGQLGDPAREAAAQLLTPLDPVLRASLHAYLAHHGQGDPAARALGIHRHTLRHRMRRAADLLDRDLDDPTARAELWIALTLTDGPTPP</sequence>
<keyword evidence="4" id="KW-1185">Reference proteome</keyword>
<dbReference type="OrthoDB" id="8450798at2"/>